<organism evidence="1 2">
    <name type="scientific">Anaeroselena agilis</name>
    <dbReference type="NCBI Taxonomy" id="3063788"/>
    <lineage>
        <taxon>Bacteria</taxon>
        <taxon>Bacillati</taxon>
        <taxon>Bacillota</taxon>
        <taxon>Negativicutes</taxon>
        <taxon>Acetonemataceae</taxon>
        <taxon>Anaeroselena</taxon>
    </lineage>
</organism>
<sequence length="162" mass="18864">MLDYAGQNRCATKWLLEYPERRLDFLDRMGEFTALSATKLTGMPMGTDVGRPVESLGLSLARLEDTRLWITTIEDTEKSLGEKKLAFLNVRRWVHRQQQEVGNTEKGRPGWVDESQARYADWFYRRYGRANCPDPKTMTRWWDEIVNVAVRIAIARGCSFQK</sequence>
<evidence type="ECO:0000313" key="1">
    <source>
        <dbReference type="EMBL" id="MDT8900058.1"/>
    </source>
</evidence>
<proteinExistence type="predicted"/>
<reference evidence="1 2" key="1">
    <citation type="submission" date="2023-07" db="EMBL/GenBank/DDBJ databases">
        <title>The novel representative of Negativicutes class, Anaeroselena agilis gen. nov. sp. nov.</title>
        <authorList>
            <person name="Prokofeva M.I."/>
            <person name="Elcheninov A.G."/>
            <person name="Klyukina A."/>
            <person name="Kublanov I.V."/>
            <person name="Frolov E.N."/>
            <person name="Podosokorskaya O.A."/>
        </authorList>
    </citation>
    <scope>NUCLEOTIDE SEQUENCE [LARGE SCALE GENOMIC DNA]</scope>
    <source>
        <strain evidence="1 2">4137-cl</strain>
    </source>
</reference>
<comment type="caution">
    <text evidence="1">The sequence shown here is derived from an EMBL/GenBank/DDBJ whole genome shotgun (WGS) entry which is preliminary data.</text>
</comment>
<evidence type="ECO:0000313" key="2">
    <source>
        <dbReference type="Proteomes" id="UP001254848"/>
    </source>
</evidence>
<protein>
    <submittedName>
        <fullName evidence="1">Uncharacterized protein</fullName>
    </submittedName>
</protein>
<accession>A0ABU3NTA8</accession>
<name>A0ABU3NTA8_9FIRM</name>
<dbReference type="EMBL" id="JAUOZS010000001">
    <property type="protein sequence ID" value="MDT8900058.1"/>
    <property type="molecule type" value="Genomic_DNA"/>
</dbReference>
<dbReference type="RefSeq" id="WP_413778618.1">
    <property type="nucleotide sequence ID" value="NZ_JAUOZS010000001.1"/>
</dbReference>
<gene>
    <name evidence="1" type="ORF">Q4T40_02255</name>
</gene>
<dbReference type="Proteomes" id="UP001254848">
    <property type="component" value="Unassembled WGS sequence"/>
</dbReference>
<keyword evidence="2" id="KW-1185">Reference proteome</keyword>